<dbReference type="PANTHER" id="PTHR34606:SF4">
    <property type="entry name" value="OUTER MEMBRANE LIPOPROTEIN DOLP"/>
    <property type="match status" value="1"/>
</dbReference>
<protein>
    <submittedName>
        <fullName evidence="3">Ornithine aminotransferase</fullName>
    </submittedName>
</protein>
<organism evidence="3 4">
    <name type="scientific">Niastella vici</name>
    <dbReference type="NCBI Taxonomy" id="1703345"/>
    <lineage>
        <taxon>Bacteria</taxon>
        <taxon>Pseudomonadati</taxon>
        <taxon>Bacteroidota</taxon>
        <taxon>Chitinophagia</taxon>
        <taxon>Chitinophagales</taxon>
        <taxon>Chitinophagaceae</taxon>
        <taxon>Niastella</taxon>
    </lineage>
</organism>
<dbReference type="STRING" id="1703345.A3860_22740"/>
<dbReference type="RefSeq" id="WP_081147421.1">
    <property type="nucleotide sequence ID" value="NZ_LVYD01000044.1"/>
</dbReference>
<dbReference type="PANTHER" id="PTHR34606">
    <property type="entry name" value="BON DOMAIN-CONTAINING PROTEIN"/>
    <property type="match status" value="1"/>
</dbReference>
<dbReference type="AlphaFoldDB" id="A0A1V9FZG9"/>
<proteinExistence type="predicted"/>
<accession>A0A1V9FZG9</accession>
<dbReference type="EMBL" id="LVYD01000044">
    <property type="protein sequence ID" value="OQP63761.1"/>
    <property type="molecule type" value="Genomic_DNA"/>
</dbReference>
<dbReference type="Gene3D" id="3.30.1340.30">
    <property type="match status" value="3"/>
</dbReference>
<feature type="domain" description="BON" evidence="2">
    <location>
        <begin position="149"/>
        <end position="217"/>
    </location>
</feature>
<dbReference type="InterPro" id="IPR007055">
    <property type="entry name" value="BON_dom"/>
</dbReference>
<comment type="caution">
    <text evidence="3">The sequence shown here is derived from an EMBL/GenBank/DDBJ whole genome shotgun (WGS) entry which is preliminary data.</text>
</comment>
<keyword evidence="4" id="KW-1185">Reference proteome</keyword>
<gene>
    <name evidence="3" type="ORF">A3860_22740</name>
</gene>
<evidence type="ECO:0000313" key="4">
    <source>
        <dbReference type="Proteomes" id="UP000192796"/>
    </source>
</evidence>
<dbReference type="PROSITE" id="PS50914">
    <property type="entry name" value="BON"/>
    <property type="match status" value="3"/>
</dbReference>
<feature type="domain" description="BON" evidence="2">
    <location>
        <begin position="78"/>
        <end position="146"/>
    </location>
</feature>
<keyword evidence="3" id="KW-0032">Aminotransferase</keyword>
<name>A0A1V9FZG9_9BACT</name>
<dbReference type="SMART" id="SM00749">
    <property type="entry name" value="BON"/>
    <property type="match status" value="3"/>
</dbReference>
<keyword evidence="3" id="KW-0808">Transferase</keyword>
<dbReference type="Proteomes" id="UP000192796">
    <property type="component" value="Unassembled WGS sequence"/>
</dbReference>
<evidence type="ECO:0000313" key="3">
    <source>
        <dbReference type="EMBL" id="OQP63761.1"/>
    </source>
</evidence>
<dbReference type="InterPro" id="IPR014004">
    <property type="entry name" value="Transpt-assoc_nodulatn_dom_bac"/>
</dbReference>
<evidence type="ECO:0000256" key="1">
    <source>
        <dbReference type="ARBA" id="ARBA00022729"/>
    </source>
</evidence>
<reference evidence="3 4" key="1">
    <citation type="submission" date="2016-03" db="EMBL/GenBank/DDBJ databases">
        <title>Niastella vici sp. nov., isolated from farmland soil.</title>
        <authorList>
            <person name="Chen L."/>
            <person name="Wang D."/>
            <person name="Yang S."/>
            <person name="Wang G."/>
        </authorList>
    </citation>
    <scope>NUCLEOTIDE SEQUENCE [LARGE SCALE GENOMIC DNA]</scope>
    <source>
        <strain evidence="3 4">DJ57</strain>
    </source>
</reference>
<dbReference type="OrthoDB" id="870892at2"/>
<dbReference type="GO" id="GO:0008483">
    <property type="term" value="F:transaminase activity"/>
    <property type="evidence" value="ECO:0007669"/>
    <property type="project" value="UniProtKB-KW"/>
</dbReference>
<sequence length="222" mass="24329">MKSDIQIQQDVMDQLKWEPDLNAAEIGVGVRNGIVTLSGIVDTYSKKIAAEDAAKKIAGVRAVAEDIQVGMSPTYRKTDTEIADAVLFALRWNTSIPDQKIKVKVEDGVVSLEGEMEWDYQRNEAKQAVEKLAGVSRINNYISVRPSVKPVNVKEQITAALIRSATIDSEKIAVETDGGKVILRGKVRSIAEREDAENAAWAAPGVNSVENDLVVEEEEFAF</sequence>
<keyword evidence="1" id="KW-0732">Signal</keyword>
<dbReference type="Pfam" id="PF04972">
    <property type="entry name" value="BON"/>
    <property type="match status" value="3"/>
</dbReference>
<feature type="domain" description="BON" evidence="2">
    <location>
        <begin position="3"/>
        <end position="71"/>
    </location>
</feature>
<evidence type="ECO:0000259" key="2">
    <source>
        <dbReference type="PROSITE" id="PS50914"/>
    </source>
</evidence>
<dbReference type="InterPro" id="IPR051686">
    <property type="entry name" value="Lipoprotein_DolP"/>
</dbReference>